<organism evidence="3 4">
    <name type="scientific">Devosia ginsengisoli</name>
    <dbReference type="NCBI Taxonomy" id="400770"/>
    <lineage>
        <taxon>Bacteria</taxon>
        <taxon>Pseudomonadati</taxon>
        <taxon>Pseudomonadota</taxon>
        <taxon>Alphaproteobacteria</taxon>
        <taxon>Hyphomicrobiales</taxon>
        <taxon>Devosiaceae</taxon>
        <taxon>Devosia</taxon>
    </lineage>
</organism>
<dbReference type="SUPFAM" id="SSF89447">
    <property type="entry name" value="AbrB/MazE/MraZ-like"/>
    <property type="match status" value="1"/>
</dbReference>
<dbReference type="SMART" id="SM00966">
    <property type="entry name" value="SpoVT_AbrB"/>
    <property type="match status" value="1"/>
</dbReference>
<feature type="domain" description="SpoVT-AbrB" evidence="2">
    <location>
        <begin position="13"/>
        <end position="53"/>
    </location>
</feature>
<dbReference type="Pfam" id="PF04014">
    <property type="entry name" value="MazE_antitoxin"/>
    <property type="match status" value="1"/>
</dbReference>
<dbReference type="InterPro" id="IPR037914">
    <property type="entry name" value="SpoVT-AbrB_sf"/>
</dbReference>
<evidence type="ECO:0000256" key="1">
    <source>
        <dbReference type="PROSITE-ProRule" id="PRU01076"/>
    </source>
</evidence>
<accession>A0A5B8LMN5</accession>
<dbReference type="InterPro" id="IPR007159">
    <property type="entry name" value="SpoVT-AbrB_dom"/>
</dbReference>
<dbReference type="OrthoDB" id="7173678at2"/>
<keyword evidence="4" id="KW-1185">Reference proteome</keyword>
<evidence type="ECO:0000313" key="3">
    <source>
        <dbReference type="EMBL" id="QDZ09471.1"/>
    </source>
</evidence>
<dbReference type="KEGG" id="dea:FPZ08_01150"/>
<sequence length="85" mass="9394">MNQIKVDSKARTASLFRNGRNQAVRIPVEFELPGTEVTIRKDGDALVIEPKAAPKSFLDVIAKYGPVDFPDIDDSDLLPLDEPDL</sequence>
<dbReference type="Gene3D" id="2.10.260.10">
    <property type="match status" value="1"/>
</dbReference>
<evidence type="ECO:0000313" key="4">
    <source>
        <dbReference type="Proteomes" id="UP000315364"/>
    </source>
</evidence>
<dbReference type="RefSeq" id="WP_146288282.1">
    <property type="nucleotide sequence ID" value="NZ_CP042304.1"/>
</dbReference>
<dbReference type="GO" id="GO:0003677">
    <property type="term" value="F:DNA binding"/>
    <property type="evidence" value="ECO:0007669"/>
    <property type="project" value="UniProtKB-UniRule"/>
</dbReference>
<evidence type="ECO:0000259" key="2">
    <source>
        <dbReference type="PROSITE" id="PS51740"/>
    </source>
</evidence>
<dbReference type="AlphaFoldDB" id="A0A5B8LMN5"/>
<proteinExistence type="predicted"/>
<gene>
    <name evidence="3" type="ORF">FPZ08_01150</name>
</gene>
<keyword evidence="1 3" id="KW-0238">DNA-binding</keyword>
<reference evidence="3 4" key="1">
    <citation type="submission" date="2019-07" db="EMBL/GenBank/DDBJ databases">
        <title>Full genome sequence of Devosia sp. Gsoil 520.</title>
        <authorList>
            <person name="Im W.-T."/>
        </authorList>
    </citation>
    <scope>NUCLEOTIDE SEQUENCE [LARGE SCALE GENOMIC DNA]</scope>
    <source>
        <strain evidence="3 4">Gsoil 520</strain>
    </source>
</reference>
<dbReference type="PROSITE" id="PS51740">
    <property type="entry name" value="SPOVT_ABRB"/>
    <property type="match status" value="1"/>
</dbReference>
<dbReference type="EMBL" id="CP042304">
    <property type="protein sequence ID" value="QDZ09471.1"/>
    <property type="molecule type" value="Genomic_DNA"/>
</dbReference>
<name>A0A5B8LMN5_9HYPH</name>
<protein>
    <submittedName>
        <fullName evidence="3">AbrB/MazE/SpoVT family DNA-binding domain-containing protein</fullName>
    </submittedName>
</protein>
<dbReference type="Proteomes" id="UP000315364">
    <property type="component" value="Chromosome"/>
</dbReference>